<evidence type="ECO:0000313" key="3">
    <source>
        <dbReference type="Proteomes" id="UP001432322"/>
    </source>
</evidence>
<keyword evidence="1" id="KW-0812">Transmembrane</keyword>
<keyword evidence="1" id="KW-0472">Membrane</keyword>
<dbReference type="Proteomes" id="UP001432322">
    <property type="component" value="Unassembled WGS sequence"/>
</dbReference>
<sequence length="126" mass="14365">MFDRLLFRGRGNYARFIGRSILFLYSGIIVVTLAYHLPEVIAALKVSINGQPLYGFYIYTLFFVFLSLPIMVCRTIAEQLADMIGDWPARGVIYCFIMNIVGGISLYLYYCFVSTRDNAESVMEVS</sequence>
<accession>A0AAV5WRR6</accession>
<gene>
    <name evidence="2" type="ORF">PFISCL1PPCAC_24537</name>
</gene>
<feature type="non-terminal residue" evidence="2">
    <location>
        <position position="126"/>
    </location>
</feature>
<feature type="transmembrane region" description="Helical" evidence="1">
    <location>
        <begin position="89"/>
        <end position="110"/>
    </location>
</feature>
<feature type="transmembrane region" description="Helical" evidence="1">
    <location>
        <begin position="21"/>
        <end position="44"/>
    </location>
</feature>
<keyword evidence="3" id="KW-1185">Reference proteome</keyword>
<keyword evidence="1" id="KW-1133">Transmembrane helix</keyword>
<protein>
    <recommendedName>
        <fullName evidence="4">G protein-coupled receptor</fullName>
    </recommendedName>
</protein>
<dbReference type="EMBL" id="BTSY01000006">
    <property type="protein sequence ID" value="GMT33240.1"/>
    <property type="molecule type" value="Genomic_DNA"/>
</dbReference>
<feature type="transmembrane region" description="Helical" evidence="1">
    <location>
        <begin position="56"/>
        <end position="77"/>
    </location>
</feature>
<organism evidence="2 3">
    <name type="scientific">Pristionchus fissidentatus</name>
    <dbReference type="NCBI Taxonomy" id="1538716"/>
    <lineage>
        <taxon>Eukaryota</taxon>
        <taxon>Metazoa</taxon>
        <taxon>Ecdysozoa</taxon>
        <taxon>Nematoda</taxon>
        <taxon>Chromadorea</taxon>
        <taxon>Rhabditida</taxon>
        <taxon>Rhabditina</taxon>
        <taxon>Diplogasteromorpha</taxon>
        <taxon>Diplogasteroidea</taxon>
        <taxon>Neodiplogasteridae</taxon>
        <taxon>Pristionchus</taxon>
    </lineage>
</organism>
<dbReference type="AlphaFoldDB" id="A0AAV5WRR6"/>
<evidence type="ECO:0000313" key="2">
    <source>
        <dbReference type="EMBL" id="GMT33240.1"/>
    </source>
</evidence>
<reference evidence="2" key="1">
    <citation type="submission" date="2023-10" db="EMBL/GenBank/DDBJ databases">
        <title>Genome assembly of Pristionchus species.</title>
        <authorList>
            <person name="Yoshida K."/>
            <person name="Sommer R.J."/>
        </authorList>
    </citation>
    <scope>NUCLEOTIDE SEQUENCE</scope>
    <source>
        <strain evidence="2">RS5133</strain>
    </source>
</reference>
<evidence type="ECO:0000256" key="1">
    <source>
        <dbReference type="SAM" id="Phobius"/>
    </source>
</evidence>
<proteinExistence type="predicted"/>
<name>A0AAV5WRR6_9BILA</name>
<evidence type="ECO:0008006" key="4">
    <source>
        <dbReference type="Google" id="ProtNLM"/>
    </source>
</evidence>
<comment type="caution">
    <text evidence="2">The sequence shown here is derived from an EMBL/GenBank/DDBJ whole genome shotgun (WGS) entry which is preliminary data.</text>
</comment>